<dbReference type="Pfam" id="PF00037">
    <property type="entry name" value="Fer4"/>
    <property type="match status" value="1"/>
</dbReference>
<dbReference type="KEGG" id="sted:SPTER_04630"/>
<organism evidence="8 9">
    <name type="scientific">Sporomusa termitida</name>
    <dbReference type="NCBI Taxonomy" id="2377"/>
    <lineage>
        <taxon>Bacteria</taxon>
        <taxon>Bacillati</taxon>
        <taxon>Bacillota</taxon>
        <taxon>Negativicutes</taxon>
        <taxon>Selenomonadales</taxon>
        <taxon>Sporomusaceae</taxon>
        <taxon>Sporomusa</taxon>
    </lineage>
</organism>
<dbReference type="Gene3D" id="3.30.413.10">
    <property type="entry name" value="Sulfite Reductase Hemoprotein, domain 1"/>
    <property type="match status" value="1"/>
</dbReference>
<dbReference type="InterPro" id="IPR045854">
    <property type="entry name" value="NO2/SO3_Rdtase_4Fe4S_sf"/>
</dbReference>
<dbReference type="SUPFAM" id="SSF55124">
    <property type="entry name" value="Nitrite/Sulfite reductase N-terminal domain-like"/>
    <property type="match status" value="1"/>
</dbReference>
<name>A0A517DPA6_9FIRM</name>
<dbReference type="SUPFAM" id="SSF54862">
    <property type="entry name" value="4Fe-4S ferredoxins"/>
    <property type="match status" value="1"/>
</dbReference>
<keyword evidence="2" id="KW-0349">Heme</keyword>
<keyword evidence="5" id="KW-0408">Iron</keyword>
<evidence type="ECO:0000256" key="1">
    <source>
        <dbReference type="ARBA" id="ARBA00022485"/>
    </source>
</evidence>
<dbReference type="Pfam" id="PF03460">
    <property type="entry name" value="NIR_SIR_ferr"/>
    <property type="match status" value="1"/>
</dbReference>
<dbReference type="InterPro" id="IPR036136">
    <property type="entry name" value="Nit/Sulf_reduc_fer-like_dom_sf"/>
</dbReference>
<evidence type="ECO:0000259" key="7">
    <source>
        <dbReference type="PROSITE" id="PS51379"/>
    </source>
</evidence>
<evidence type="ECO:0000256" key="4">
    <source>
        <dbReference type="ARBA" id="ARBA00023002"/>
    </source>
</evidence>
<evidence type="ECO:0000313" key="8">
    <source>
        <dbReference type="EMBL" id="QDR79195.1"/>
    </source>
</evidence>
<feature type="domain" description="4Fe-4S ferredoxin-type" evidence="7">
    <location>
        <begin position="184"/>
        <end position="213"/>
    </location>
</feature>
<dbReference type="OrthoDB" id="9800558at2"/>
<dbReference type="GO" id="GO:0051539">
    <property type="term" value="F:4 iron, 4 sulfur cluster binding"/>
    <property type="evidence" value="ECO:0007669"/>
    <property type="project" value="UniProtKB-KW"/>
</dbReference>
<dbReference type="InterPro" id="IPR017896">
    <property type="entry name" value="4Fe4S_Fe-S-bd"/>
</dbReference>
<dbReference type="Gene3D" id="3.30.70.3340">
    <property type="match status" value="1"/>
</dbReference>
<keyword evidence="3" id="KW-0479">Metal-binding</keyword>
<dbReference type="GO" id="GO:0016491">
    <property type="term" value="F:oxidoreductase activity"/>
    <property type="evidence" value="ECO:0007669"/>
    <property type="project" value="UniProtKB-KW"/>
</dbReference>
<evidence type="ECO:0000256" key="5">
    <source>
        <dbReference type="ARBA" id="ARBA00023004"/>
    </source>
</evidence>
<reference evidence="8 9" key="1">
    <citation type="submission" date="2019-02" db="EMBL/GenBank/DDBJ databases">
        <title>Closed genome of Sporomusa termitida DSM 4440.</title>
        <authorList>
            <person name="Poehlein A."/>
            <person name="Daniel R."/>
        </authorList>
    </citation>
    <scope>NUCLEOTIDE SEQUENCE [LARGE SCALE GENOMIC DNA]</scope>
    <source>
        <strain evidence="8 9">DSM 4440</strain>
    </source>
</reference>
<evidence type="ECO:0000313" key="9">
    <source>
        <dbReference type="Proteomes" id="UP000320776"/>
    </source>
</evidence>
<dbReference type="InterPro" id="IPR005117">
    <property type="entry name" value="NiRdtase/SiRdtase_haem-b_fer"/>
</dbReference>
<dbReference type="Pfam" id="PF01077">
    <property type="entry name" value="NIR_SIR"/>
    <property type="match status" value="1"/>
</dbReference>
<dbReference type="RefSeq" id="WP_144348875.1">
    <property type="nucleotide sequence ID" value="NZ_CP036259.1"/>
</dbReference>
<sequence length="286" mass="31160">MIEQNNVIKQHGRIEQRQTGFVAVRIRTIAGNLTSSQLRKVADLCDKYGRGQLHITTRQSVEIHWVQEHRLNILLQEIHDLGLLLAVRGPRVLTVIACPGRGLCQRGISDTVLLAAQLNELMVGHELPGKTKIALSGCPNSCAKPQISDIGLHGVTIPAVAAGCAGCNSCVQGCKAEAIKVQQYVPHIDSNKCVGCGICIKNCPQQAVVARRRGYAVYVGGKIGRTPMLGTKILSAIPEQEAVFYIQAILDVYNRLSFKGERIGTAIKRIGVETFRQEILTQTEPL</sequence>
<dbReference type="PROSITE" id="PS00365">
    <property type="entry name" value="NIR_SIR"/>
    <property type="match status" value="1"/>
</dbReference>
<protein>
    <submittedName>
        <fullName evidence="8">Anaerobic sulfite reductase subunit C</fullName>
        <ecNumber evidence="8">1.8.1.-</ecNumber>
    </submittedName>
</protein>
<dbReference type="AlphaFoldDB" id="A0A517DPA6"/>
<dbReference type="InterPro" id="IPR006067">
    <property type="entry name" value="NO2/SO3_Rdtase_4Fe4S_dom"/>
</dbReference>
<dbReference type="PROSITE" id="PS00198">
    <property type="entry name" value="4FE4S_FER_1"/>
    <property type="match status" value="1"/>
</dbReference>
<evidence type="ECO:0000256" key="6">
    <source>
        <dbReference type="ARBA" id="ARBA00023014"/>
    </source>
</evidence>
<keyword evidence="4 8" id="KW-0560">Oxidoreductase</keyword>
<dbReference type="PANTHER" id="PTHR32439">
    <property type="entry name" value="FERREDOXIN--NITRITE REDUCTASE, CHLOROPLASTIC"/>
    <property type="match status" value="1"/>
</dbReference>
<dbReference type="PROSITE" id="PS51379">
    <property type="entry name" value="4FE4S_FER_2"/>
    <property type="match status" value="1"/>
</dbReference>
<evidence type="ECO:0000256" key="2">
    <source>
        <dbReference type="ARBA" id="ARBA00022617"/>
    </source>
</evidence>
<keyword evidence="9" id="KW-1185">Reference proteome</keyword>
<dbReference type="EC" id="1.8.1.-" evidence="8"/>
<dbReference type="PANTHER" id="PTHR32439:SF9">
    <property type="entry name" value="BLR3264 PROTEIN"/>
    <property type="match status" value="1"/>
</dbReference>
<gene>
    <name evidence="8" type="primary">asrC</name>
    <name evidence="8" type="ORF">SPTER_04630</name>
</gene>
<dbReference type="EMBL" id="CP036259">
    <property type="protein sequence ID" value="QDR79195.1"/>
    <property type="molecule type" value="Genomic_DNA"/>
</dbReference>
<dbReference type="InterPro" id="IPR006066">
    <property type="entry name" value="NO2/SO3_Rdtase_FeS/sirohaem_BS"/>
</dbReference>
<dbReference type="GO" id="GO:0046872">
    <property type="term" value="F:metal ion binding"/>
    <property type="evidence" value="ECO:0007669"/>
    <property type="project" value="UniProtKB-KW"/>
</dbReference>
<dbReference type="Proteomes" id="UP000320776">
    <property type="component" value="Chromosome"/>
</dbReference>
<dbReference type="InterPro" id="IPR051329">
    <property type="entry name" value="NIR_SIR_4Fe-4S"/>
</dbReference>
<dbReference type="InterPro" id="IPR017900">
    <property type="entry name" value="4Fe4S_Fe_S_CS"/>
</dbReference>
<evidence type="ECO:0000256" key="3">
    <source>
        <dbReference type="ARBA" id="ARBA00022723"/>
    </source>
</evidence>
<accession>A0A517DPA6</accession>
<dbReference type="SUPFAM" id="SSF56014">
    <property type="entry name" value="Nitrite and sulphite reductase 4Fe-4S domain-like"/>
    <property type="match status" value="1"/>
</dbReference>
<keyword evidence="1" id="KW-0004">4Fe-4S</keyword>
<dbReference type="GO" id="GO:0020037">
    <property type="term" value="F:heme binding"/>
    <property type="evidence" value="ECO:0007669"/>
    <property type="project" value="InterPro"/>
</dbReference>
<keyword evidence="6" id="KW-0411">Iron-sulfur</keyword>
<proteinExistence type="predicted"/>
<dbReference type="Gene3D" id="3.30.70.20">
    <property type="match status" value="1"/>
</dbReference>
<dbReference type="PRINTS" id="PR00397">
    <property type="entry name" value="SIROHAEM"/>
</dbReference>